<gene>
    <name evidence="2" type="ORF">EAH82_02410</name>
</gene>
<accession>A0A502DXZ5</accession>
<proteinExistence type="predicted"/>
<dbReference type="Proteomes" id="UP000319212">
    <property type="component" value="Unassembled WGS sequence"/>
</dbReference>
<feature type="chain" id="PRO_5021223888" evidence="1">
    <location>
        <begin position="23"/>
        <end position="116"/>
    </location>
</feature>
<keyword evidence="1" id="KW-0732">Signal</keyword>
<name>A0A502DXZ5_9BURK</name>
<evidence type="ECO:0000313" key="2">
    <source>
        <dbReference type="EMBL" id="TPG30365.1"/>
    </source>
</evidence>
<feature type="signal peptide" evidence="1">
    <location>
        <begin position="1"/>
        <end position="22"/>
    </location>
</feature>
<sequence length="116" mass="11990">MNTRNILAAAALSLLAAAGAQAETYDGVLTLNGSLSRAEVQTQAVAAARAGDVNADTYGSGVLVAGSSVDRATVREQAVAAAHNPLQSLDRRAFYRDQVPTAYAKPKVSFTRQAGL</sequence>
<dbReference type="GO" id="GO:0016787">
    <property type="term" value="F:hydrolase activity"/>
    <property type="evidence" value="ECO:0007669"/>
    <property type="project" value="UniProtKB-KW"/>
</dbReference>
<evidence type="ECO:0000313" key="3">
    <source>
        <dbReference type="Proteomes" id="UP000319212"/>
    </source>
</evidence>
<keyword evidence="2" id="KW-0378">Hydrolase</keyword>
<dbReference type="OrthoDB" id="8855561at2"/>
<dbReference type="AlphaFoldDB" id="A0A502DXZ5"/>
<evidence type="ECO:0000256" key="1">
    <source>
        <dbReference type="SAM" id="SignalP"/>
    </source>
</evidence>
<dbReference type="RefSeq" id="WP_140838260.1">
    <property type="nucleotide sequence ID" value="NZ_RCZI01000001.1"/>
</dbReference>
<dbReference type="EMBL" id="RCZI01000001">
    <property type="protein sequence ID" value="TPG30365.1"/>
    <property type="molecule type" value="Genomic_DNA"/>
</dbReference>
<reference evidence="2 3" key="1">
    <citation type="journal article" date="2019" name="Environ. Microbiol.">
        <title>Species interactions and distinct microbial communities in high Arctic permafrost affected cryosols are associated with the CH4 and CO2 gas fluxes.</title>
        <authorList>
            <person name="Altshuler I."/>
            <person name="Hamel J."/>
            <person name="Turney S."/>
            <person name="Magnuson E."/>
            <person name="Levesque R."/>
            <person name="Greer C."/>
            <person name="Whyte L.G."/>
        </authorList>
    </citation>
    <scope>NUCLEOTIDE SEQUENCE [LARGE SCALE GENOMIC DNA]</scope>
    <source>
        <strain evidence="2 3">S06.C</strain>
    </source>
</reference>
<organism evidence="2 3">
    <name type="scientific">Variovorax guangxiensis</name>
    <dbReference type="NCBI Taxonomy" id="1775474"/>
    <lineage>
        <taxon>Bacteria</taxon>
        <taxon>Pseudomonadati</taxon>
        <taxon>Pseudomonadota</taxon>
        <taxon>Betaproteobacteria</taxon>
        <taxon>Burkholderiales</taxon>
        <taxon>Comamonadaceae</taxon>
        <taxon>Variovorax</taxon>
    </lineage>
</organism>
<protein>
    <submittedName>
        <fullName evidence="2">Alpha/beta hydrolase</fullName>
    </submittedName>
</protein>
<comment type="caution">
    <text evidence="2">The sequence shown here is derived from an EMBL/GenBank/DDBJ whole genome shotgun (WGS) entry which is preliminary data.</text>
</comment>